<keyword evidence="2" id="KW-0677">Repeat</keyword>
<reference evidence="6 7" key="1">
    <citation type="submission" date="2020-05" db="EMBL/GenBank/DDBJ databases">
        <title>Aquincola sp. isolate from soil.</title>
        <authorList>
            <person name="Han J."/>
            <person name="Kim D.-U."/>
        </authorList>
    </citation>
    <scope>NUCLEOTIDE SEQUENCE [LARGE SCALE GENOMIC DNA]</scope>
    <source>
        <strain evidence="6 7">S2</strain>
    </source>
</reference>
<dbReference type="PANTHER" id="PTHR19211">
    <property type="entry name" value="ATP-BINDING TRANSPORT PROTEIN-RELATED"/>
    <property type="match status" value="1"/>
</dbReference>
<dbReference type="Pfam" id="PF00005">
    <property type="entry name" value="ABC_tran"/>
    <property type="match status" value="2"/>
</dbReference>
<dbReference type="Proteomes" id="UP000737171">
    <property type="component" value="Unassembled WGS sequence"/>
</dbReference>
<comment type="caution">
    <text evidence="6">The sequence shown here is derived from an EMBL/GenBank/DDBJ whole genome shotgun (WGS) entry which is preliminary data.</text>
</comment>
<feature type="domain" description="ABC transporter" evidence="5">
    <location>
        <begin position="306"/>
        <end position="547"/>
    </location>
</feature>
<dbReference type="InterPro" id="IPR027417">
    <property type="entry name" value="P-loop_NTPase"/>
</dbReference>
<dbReference type="Gene3D" id="3.40.50.300">
    <property type="entry name" value="P-loop containing nucleotide triphosphate hydrolases"/>
    <property type="match status" value="2"/>
</dbReference>
<evidence type="ECO:0000256" key="4">
    <source>
        <dbReference type="ARBA" id="ARBA00022840"/>
    </source>
</evidence>
<dbReference type="PROSITE" id="PS50893">
    <property type="entry name" value="ABC_TRANSPORTER_2"/>
    <property type="match status" value="2"/>
</dbReference>
<dbReference type="GO" id="GO:0005524">
    <property type="term" value="F:ATP binding"/>
    <property type="evidence" value="ECO:0007669"/>
    <property type="project" value="UniProtKB-KW"/>
</dbReference>
<name>A0ABX2EAE6_9BURK</name>
<dbReference type="InterPro" id="IPR050611">
    <property type="entry name" value="ABCF"/>
</dbReference>
<organism evidence="6 7">
    <name type="scientific">Pseudaquabacterium terrae</name>
    <dbReference type="NCBI Taxonomy" id="2732868"/>
    <lineage>
        <taxon>Bacteria</taxon>
        <taxon>Pseudomonadati</taxon>
        <taxon>Pseudomonadota</taxon>
        <taxon>Betaproteobacteria</taxon>
        <taxon>Burkholderiales</taxon>
        <taxon>Sphaerotilaceae</taxon>
        <taxon>Pseudaquabacterium</taxon>
    </lineage>
</organism>
<dbReference type="InterPro" id="IPR017871">
    <property type="entry name" value="ABC_transporter-like_CS"/>
</dbReference>
<evidence type="ECO:0000256" key="3">
    <source>
        <dbReference type="ARBA" id="ARBA00022741"/>
    </source>
</evidence>
<keyword evidence="4 6" id="KW-0067">ATP-binding</keyword>
<dbReference type="PANTHER" id="PTHR19211:SF6">
    <property type="entry name" value="BLL7188 PROTEIN"/>
    <property type="match status" value="1"/>
</dbReference>
<keyword evidence="1" id="KW-0472">Membrane</keyword>
<dbReference type="SMART" id="SM00382">
    <property type="entry name" value="AAA"/>
    <property type="match status" value="2"/>
</dbReference>
<protein>
    <submittedName>
        <fullName evidence="6">ABC-F family ATP-binding cassette domain-containing protein</fullName>
    </submittedName>
</protein>
<dbReference type="PROSITE" id="PS00211">
    <property type="entry name" value="ABC_TRANSPORTER_1"/>
    <property type="match status" value="1"/>
</dbReference>
<evidence type="ECO:0000259" key="5">
    <source>
        <dbReference type="PROSITE" id="PS50893"/>
    </source>
</evidence>
<dbReference type="EMBL" id="JABRWJ010000001">
    <property type="protein sequence ID" value="NRF65805.1"/>
    <property type="molecule type" value="Genomic_DNA"/>
</dbReference>
<accession>A0ABX2EAE6</accession>
<sequence>MQWHLPDGRPLWQAPLHLSIGRERLGLVGRNGVGKSVLTHILAGRMPSAGTLAGTVVRSGRVHLVAPPLLPQDRRSVGEAMGLGPALAAVERVAAGLATPDDLVLADGQWDLPARVAQALADAGLPGLRPADAMADLSGGERMRVALAGAMATDAHSVILDEPSNHLDADARDWLLSWLQDAKRTVVIVSHDRQLLRCVDRIAELSPRGLALYGGNYTLYRVQRDGNASAAQVALQRARTERDAALIKQRREQAARQRRQARGRRIARTANLPAVAINSLRETAEATAARDAQRDADKRQSLDAAVRAAAVRAEQPPAIFLALPASRVPADKPVLQLQGLRLPHVGGAIIEATLVGPVRVAVAGPNGCGKSTLLRVIAGALAPQQGSATTWVPTAVLDQDGGDVLPPDRSLLECLRTLDCPLRGSELRTRLAQLRLDAARVVLPMGLLSAGERLKAALACALWRKEPARLLLLDEPTNHLDLDTTLVLQRALQGFEGALIVASHDVEFIAALRPTHRWEWRDGRLVMRQSSMARVARESVPERFQRYPAAVDR</sequence>
<dbReference type="InterPro" id="IPR003593">
    <property type="entry name" value="AAA+_ATPase"/>
</dbReference>
<evidence type="ECO:0000256" key="1">
    <source>
        <dbReference type="ARBA" id="ARBA00022475"/>
    </source>
</evidence>
<evidence type="ECO:0000256" key="2">
    <source>
        <dbReference type="ARBA" id="ARBA00022737"/>
    </source>
</evidence>
<evidence type="ECO:0000313" key="7">
    <source>
        <dbReference type="Proteomes" id="UP000737171"/>
    </source>
</evidence>
<dbReference type="SUPFAM" id="SSF52540">
    <property type="entry name" value="P-loop containing nucleoside triphosphate hydrolases"/>
    <property type="match status" value="2"/>
</dbReference>
<keyword evidence="1" id="KW-1003">Cell membrane</keyword>
<gene>
    <name evidence="6" type="ORF">HLB44_02275</name>
</gene>
<dbReference type="RefSeq" id="WP_173120171.1">
    <property type="nucleotide sequence ID" value="NZ_JABRWJ010000001.1"/>
</dbReference>
<keyword evidence="3" id="KW-0547">Nucleotide-binding</keyword>
<proteinExistence type="predicted"/>
<feature type="domain" description="ABC transporter" evidence="5">
    <location>
        <begin position="1"/>
        <end position="232"/>
    </location>
</feature>
<evidence type="ECO:0000313" key="6">
    <source>
        <dbReference type="EMBL" id="NRF65805.1"/>
    </source>
</evidence>
<keyword evidence="7" id="KW-1185">Reference proteome</keyword>
<dbReference type="InterPro" id="IPR003439">
    <property type="entry name" value="ABC_transporter-like_ATP-bd"/>
</dbReference>